<reference evidence="1" key="1">
    <citation type="submission" date="2019-08" db="EMBL/GenBank/DDBJ databases">
        <authorList>
            <person name="Kucharzyk K."/>
            <person name="Murdoch R.W."/>
            <person name="Higgins S."/>
            <person name="Loffler F."/>
        </authorList>
    </citation>
    <scope>NUCLEOTIDE SEQUENCE</scope>
</reference>
<sequence length="90" mass="9743">MARGQLHAQALDVVGHIRDGFHLAHKLLDIEQLIGDAQLHVAFHLDLTGKAEVLSPLFGRNVGFFRRQQGPSPLQYAHLAQPAGSFPAAG</sequence>
<dbReference type="AlphaFoldDB" id="A0A645EAU0"/>
<evidence type="ECO:0000313" key="1">
    <source>
        <dbReference type="EMBL" id="MPM98258.1"/>
    </source>
</evidence>
<protein>
    <submittedName>
        <fullName evidence="1">Uncharacterized protein</fullName>
    </submittedName>
</protein>
<proteinExistence type="predicted"/>
<dbReference type="EMBL" id="VSSQ01044433">
    <property type="protein sequence ID" value="MPM98258.1"/>
    <property type="molecule type" value="Genomic_DNA"/>
</dbReference>
<organism evidence="1">
    <name type="scientific">bioreactor metagenome</name>
    <dbReference type="NCBI Taxonomy" id="1076179"/>
    <lineage>
        <taxon>unclassified sequences</taxon>
        <taxon>metagenomes</taxon>
        <taxon>ecological metagenomes</taxon>
    </lineage>
</organism>
<accession>A0A645EAU0</accession>
<comment type="caution">
    <text evidence="1">The sequence shown here is derived from an EMBL/GenBank/DDBJ whole genome shotgun (WGS) entry which is preliminary data.</text>
</comment>
<name>A0A645EAU0_9ZZZZ</name>
<gene>
    <name evidence="1" type="ORF">SDC9_145443</name>
</gene>